<dbReference type="OrthoDB" id="2125027at2759"/>
<evidence type="ECO:0000256" key="10">
    <source>
        <dbReference type="ARBA" id="ARBA00023310"/>
    </source>
</evidence>
<evidence type="ECO:0000256" key="8">
    <source>
        <dbReference type="ARBA" id="ARBA00023128"/>
    </source>
</evidence>
<dbReference type="GO" id="GO:0005743">
    <property type="term" value="C:mitochondrial inner membrane"/>
    <property type="evidence" value="ECO:0007669"/>
    <property type="project" value="UniProtKB-SubCell"/>
</dbReference>
<dbReference type="GO" id="GO:0045259">
    <property type="term" value="C:proton-transporting ATP synthase complex"/>
    <property type="evidence" value="ECO:0007669"/>
    <property type="project" value="UniProtKB-UniRule"/>
</dbReference>
<keyword evidence="13" id="KW-1185">Reference proteome</keyword>
<keyword evidence="8 11" id="KW-0496">Mitochondrion</keyword>
<evidence type="ECO:0000256" key="11">
    <source>
        <dbReference type="RuleBase" id="RU367005"/>
    </source>
</evidence>
<comment type="subcellular location">
    <subcellularLocation>
        <location evidence="1 11">Mitochondrion inner membrane</location>
    </subcellularLocation>
</comment>
<comment type="function">
    <text evidence="11">Subunit e, of the mitochondrial membrane ATP synthase complex (F(1)F(0) ATP synthase or Complex V) that produces ATP from ADP in the presence of a proton gradient across the membrane which is generated by electron transport complexes of the respiratory chain. ATP synthase complex consist of a soluble F(1) head domain - the catalytic core - and a membrane F(1) domain - the membrane proton channel. These two domains are linked by a central stalk rotating inside the F(1) region and a stationary peripheral stalk. During catalysis, ATP synthesis in the catalytic domain of F(1) is coupled via a rotary mechanism of the central stalk subunits to proton translocation. In vivo, can only synthesize ATP although its ATP hydrolase activity can be activated artificially in vitro. Part of the complex F(0) domain.</text>
</comment>
<evidence type="ECO:0000313" key="13">
    <source>
        <dbReference type="Proteomes" id="UP000761534"/>
    </source>
</evidence>
<dbReference type="EMBL" id="SWFS01000201">
    <property type="protein sequence ID" value="KAA8914421.1"/>
    <property type="molecule type" value="Genomic_DNA"/>
</dbReference>
<dbReference type="GO" id="GO:0015078">
    <property type="term" value="F:proton transmembrane transporter activity"/>
    <property type="evidence" value="ECO:0007669"/>
    <property type="project" value="InterPro"/>
</dbReference>
<evidence type="ECO:0000256" key="1">
    <source>
        <dbReference type="ARBA" id="ARBA00004273"/>
    </source>
</evidence>
<keyword evidence="6 11" id="KW-0999">Mitochondrion inner membrane</keyword>
<dbReference type="Proteomes" id="UP000761534">
    <property type="component" value="Unassembled WGS sequence"/>
</dbReference>
<evidence type="ECO:0000256" key="5">
    <source>
        <dbReference type="ARBA" id="ARBA00022781"/>
    </source>
</evidence>
<gene>
    <name evidence="12" type="ORF">TRICI_002919</name>
</gene>
<accession>A0A642V5B3</accession>
<name>A0A642V5B3_9ASCO</name>
<dbReference type="VEuPathDB" id="FungiDB:TRICI_002919"/>
<evidence type="ECO:0000256" key="9">
    <source>
        <dbReference type="ARBA" id="ARBA00023136"/>
    </source>
</evidence>
<keyword evidence="7 11" id="KW-0406">Ion transport</keyword>
<evidence type="ECO:0000256" key="3">
    <source>
        <dbReference type="ARBA" id="ARBA00022448"/>
    </source>
</evidence>
<comment type="similarity">
    <text evidence="2 11">Belongs to the ATPase e subunit family.</text>
</comment>
<evidence type="ECO:0000313" key="12">
    <source>
        <dbReference type="EMBL" id="KAA8914421.1"/>
    </source>
</evidence>
<organism evidence="12 13">
    <name type="scientific">Trichomonascus ciferrii</name>
    <dbReference type="NCBI Taxonomy" id="44093"/>
    <lineage>
        <taxon>Eukaryota</taxon>
        <taxon>Fungi</taxon>
        <taxon>Dikarya</taxon>
        <taxon>Ascomycota</taxon>
        <taxon>Saccharomycotina</taxon>
        <taxon>Dipodascomycetes</taxon>
        <taxon>Dipodascales</taxon>
        <taxon>Trichomonascaceae</taxon>
        <taxon>Trichomonascus</taxon>
        <taxon>Trichomonascus ciferrii complex</taxon>
    </lineage>
</organism>
<keyword evidence="5 11" id="KW-0375">Hydrogen ion transport</keyword>
<comment type="caution">
    <text evidence="12">The sequence shown here is derived from an EMBL/GenBank/DDBJ whole genome shotgun (WGS) entry which is preliminary data.</text>
</comment>
<dbReference type="InterPro" id="IPR008386">
    <property type="entry name" value="ATP_synth_F0_esu_mt"/>
</dbReference>
<evidence type="ECO:0000256" key="4">
    <source>
        <dbReference type="ARBA" id="ARBA00022547"/>
    </source>
</evidence>
<evidence type="ECO:0000256" key="6">
    <source>
        <dbReference type="ARBA" id="ARBA00022792"/>
    </source>
</evidence>
<keyword evidence="4 11" id="KW-0138">CF(0)</keyword>
<dbReference type="GO" id="GO:0015986">
    <property type="term" value="P:proton motive force-driven ATP synthesis"/>
    <property type="evidence" value="ECO:0007669"/>
    <property type="project" value="InterPro"/>
</dbReference>
<comment type="subunit">
    <text evidence="11">F-type ATPases have 2 components, CF(1) - the catalytic core - and CF(0) - the membrane proton channel. CF(1) and CF(0) have multiple subunits.</text>
</comment>
<keyword evidence="3 11" id="KW-0813">Transport</keyword>
<reference evidence="12" key="1">
    <citation type="journal article" date="2019" name="G3 (Bethesda)">
        <title>Genome Assemblies of Two Rare Opportunistic Yeast Pathogens: Diutina rugosa (syn. Candida rugosa) and Trichomonascus ciferrii (syn. Candida ciferrii).</title>
        <authorList>
            <person name="Mixao V."/>
            <person name="Saus E."/>
            <person name="Hansen A.P."/>
            <person name="Lass-Florl C."/>
            <person name="Gabaldon T."/>
        </authorList>
    </citation>
    <scope>NUCLEOTIDE SEQUENCE</scope>
    <source>
        <strain evidence="12">CBS 4856</strain>
    </source>
</reference>
<protein>
    <recommendedName>
        <fullName evidence="11">ATP synthase F(0) complex subunit e, mitochondrial</fullName>
    </recommendedName>
</protein>
<dbReference type="Pfam" id="PF05680">
    <property type="entry name" value="ATP-synt_E"/>
    <property type="match status" value="1"/>
</dbReference>
<sequence length="88" mass="9976">MSSAASPTLKWSFLGAGVFYGFFHNRTLASQAEEKRFQQEWARKEKLIAEAKEKFAKLNAPKGDSGVITDVNDPNFDIDKYINYALKE</sequence>
<dbReference type="AlphaFoldDB" id="A0A642V5B3"/>
<evidence type="ECO:0000256" key="2">
    <source>
        <dbReference type="ARBA" id="ARBA00007333"/>
    </source>
</evidence>
<keyword evidence="10 11" id="KW-0066">ATP synthesis</keyword>
<evidence type="ECO:0000256" key="7">
    <source>
        <dbReference type="ARBA" id="ARBA00023065"/>
    </source>
</evidence>
<proteinExistence type="inferred from homology"/>
<keyword evidence="9" id="KW-0472">Membrane</keyword>